<dbReference type="CDD" id="cd07302">
    <property type="entry name" value="CHD"/>
    <property type="match status" value="1"/>
</dbReference>
<dbReference type="SMART" id="SM00044">
    <property type="entry name" value="CYCc"/>
    <property type="match status" value="1"/>
</dbReference>
<dbReference type="EMBL" id="JAPWDV010000001">
    <property type="protein sequence ID" value="KAJ6224218.1"/>
    <property type="molecule type" value="Genomic_DNA"/>
</dbReference>
<evidence type="ECO:0000256" key="5">
    <source>
        <dbReference type="ARBA" id="ARBA00023134"/>
    </source>
</evidence>
<dbReference type="GO" id="GO:0005525">
    <property type="term" value="F:GTP binding"/>
    <property type="evidence" value="ECO:0007669"/>
    <property type="project" value="UniProtKB-KW"/>
</dbReference>
<dbReference type="InterPro" id="IPR042463">
    <property type="entry name" value="HNOB_dom_associated_sf"/>
</dbReference>
<dbReference type="AlphaFoldDB" id="A0A9Q0MFK9"/>
<keyword evidence="11" id="KW-1185">Reference proteome</keyword>
<dbReference type="OMA" id="THAHQIA"/>
<evidence type="ECO:0000256" key="7">
    <source>
        <dbReference type="ARBA" id="ARBA00023293"/>
    </source>
</evidence>
<feature type="region of interest" description="Disordered" evidence="8">
    <location>
        <begin position="1"/>
        <end position="21"/>
    </location>
</feature>
<dbReference type="SUPFAM" id="SSF55073">
    <property type="entry name" value="Nucleotide cyclase"/>
    <property type="match status" value="1"/>
</dbReference>
<dbReference type="GO" id="GO:0004383">
    <property type="term" value="F:guanylate cyclase activity"/>
    <property type="evidence" value="ECO:0007669"/>
    <property type="project" value="UniProtKB-EC"/>
</dbReference>
<feature type="domain" description="Guanylate cyclase" evidence="9">
    <location>
        <begin position="616"/>
        <end position="745"/>
    </location>
</feature>
<dbReference type="InterPro" id="IPR029787">
    <property type="entry name" value="Nucleotide_cyclase"/>
</dbReference>
<reference evidence="10" key="1">
    <citation type="submission" date="2022-12" db="EMBL/GenBank/DDBJ databases">
        <title>Genome assemblies of Blomia tropicalis.</title>
        <authorList>
            <person name="Cui Y."/>
        </authorList>
    </citation>
    <scope>NUCLEOTIDE SEQUENCE</scope>
    <source>
        <tissue evidence="10">Adult mites</tissue>
    </source>
</reference>
<protein>
    <recommendedName>
        <fullName evidence="2">guanylate cyclase</fullName>
        <ecNumber evidence="2">4.6.1.2</ecNumber>
    </recommendedName>
</protein>
<dbReference type="PANTHER" id="PTHR45655:SF6">
    <property type="entry name" value="HEAD-SPECIFIC GUANYLATE CYCLASE"/>
    <property type="match status" value="1"/>
</dbReference>
<sequence>MSASTSSSSSSTTTTTTKATTTSAKASCPFKIVNSIENNEFREKLKSRLDSAGLCPIMGKGLQQSITEHHYINDNNNNSKNDLSIAMSNTPTEMARPETPVEDKLDLRHLSVALMKLLYPKTTDVYNIIKKNVQARNNVVWTNASKLFDMRCSIDKLAEDDEQKENEENRNGVNGNAKQIEENNHGNTMNRKSACPETINQSATVHNETKKKTNDSANDDHDKTFDIDKDPITYDQLEQLAKYIGKKLNAKQELNWEELIVECGEQYGQQCLECDSNALNFVGDNLIDFLVNVENIQSIAYEEIETLYDTKPYWPPSQPDLLPITVFVNHSETQIVITYNIQKPICRFIACFLSGLFRKLARSLFGIIIKVRVDIGSDQYKFVLENRVANVSLVQSDNFVSRYKQSLMSKQHQLLMSVQTFKRVFPFHFICDQNLRFIQYGTGLRKVFGDQSKFQSHISNVFTIIQPNVGFFFESIRHRTNLAFILRLRDNIVNENFRNMELKGQIIECVEAKCLLFLGSPIIKGLQSLTSRGLFLSDIPIHDATRYHLGGRTITSTGKFKTSNGQIEDSIQKANQAVEIERSKNVDLLNLIFPANVARQLWLGKVVSARQYDDVTMLFSDIVGFTSICSTASPMAIINMLNELYTQFDIFCGEVDVYKTETIGDAYCIASGIHRYSPHHAVLSAFMALKMMYAVRNFRPKDINVDKFQMRIGLHSGSCLTGIVGVKMPRYCLFGAHVTLANKFESHSEAQRVNISPTTFRLLSTYDGFQFTRRDPSTLPKECPADMERLANFVDDFRHPSLDVSLPLSNHIVKALEHIFSSNDGRL</sequence>
<dbReference type="InterPro" id="IPR001054">
    <property type="entry name" value="A/G_cyclase"/>
</dbReference>
<dbReference type="FunFam" id="3.30.450.260:FF:000002">
    <property type="entry name" value="guanylate cyclase soluble subunit alpha-2"/>
    <property type="match status" value="1"/>
</dbReference>
<dbReference type="Proteomes" id="UP001142055">
    <property type="component" value="Chromosome 1"/>
</dbReference>
<feature type="region of interest" description="Disordered" evidence="8">
    <location>
        <begin position="159"/>
        <end position="193"/>
    </location>
</feature>
<evidence type="ECO:0000256" key="6">
    <source>
        <dbReference type="ARBA" id="ARBA00023239"/>
    </source>
</evidence>
<dbReference type="Pfam" id="PF00211">
    <property type="entry name" value="Guanylate_cyc"/>
    <property type="match status" value="1"/>
</dbReference>
<dbReference type="PROSITE" id="PS50125">
    <property type="entry name" value="GUANYLATE_CYCLASE_2"/>
    <property type="match status" value="1"/>
</dbReference>
<evidence type="ECO:0000256" key="2">
    <source>
        <dbReference type="ARBA" id="ARBA00012202"/>
    </source>
</evidence>
<evidence type="ECO:0000259" key="9">
    <source>
        <dbReference type="PROSITE" id="PS50125"/>
    </source>
</evidence>
<dbReference type="Gene3D" id="3.30.450.260">
    <property type="entry name" value="Haem NO binding associated domain"/>
    <property type="match status" value="1"/>
</dbReference>
<dbReference type="EC" id="4.6.1.2" evidence="2"/>
<dbReference type="Gene3D" id="3.30.70.1230">
    <property type="entry name" value="Nucleotide cyclase"/>
    <property type="match status" value="1"/>
</dbReference>
<dbReference type="Pfam" id="PF07701">
    <property type="entry name" value="HNOBA"/>
    <property type="match status" value="1"/>
</dbReference>
<gene>
    <name evidence="10" type="ORF">RDWZM_002763</name>
</gene>
<name>A0A9Q0MFK9_BLOTA</name>
<keyword evidence="5" id="KW-0342">GTP-binding</keyword>
<keyword evidence="7" id="KW-0141">cGMP biosynthesis</keyword>
<dbReference type="InterPro" id="IPR011645">
    <property type="entry name" value="HNOB_dom_associated"/>
</dbReference>
<evidence type="ECO:0000313" key="11">
    <source>
        <dbReference type="Proteomes" id="UP001142055"/>
    </source>
</evidence>
<dbReference type="GO" id="GO:0008074">
    <property type="term" value="C:guanylate cyclase complex, soluble"/>
    <property type="evidence" value="ECO:0007669"/>
    <property type="project" value="TreeGrafter"/>
</dbReference>
<evidence type="ECO:0000256" key="1">
    <source>
        <dbReference type="ARBA" id="ARBA00004496"/>
    </source>
</evidence>
<keyword evidence="3" id="KW-0963">Cytoplasm</keyword>
<proteinExistence type="predicted"/>
<evidence type="ECO:0000256" key="4">
    <source>
        <dbReference type="ARBA" id="ARBA00022741"/>
    </source>
</evidence>
<organism evidence="10 11">
    <name type="scientific">Blomia tropicalis</name>
    <name type="common">Mite</name>
    <dbReference type="NCBI Taxonomy" id="40697"/>
    <lineage>
        <taxon>Eukaryota</taxon>
        <taxon>Metazoa</taxon>
        <taxon>Ecdysozoa</taxon>
        <taxon>Arthropoda</taxon>
        <taxon>Chelicerata</taxon>
        <taxon>Arachnida</taxon>
        <taxon>Acari</taxon>
        <taxon>Acariformes</taxon>
        <taxon>Sarcoptiformes</taxon>
        <taxon>Astigmata</taxon>
        <taxon>Glycyphagoidea</taxon>
        <taxon>Echimyopodidae</taxon>
        <taxon>Blomia</taxon>
    </lineage>
</organism>
<dbReference type="PANTHER" id="PTHR45655">
    <property type="entry name" value="GUANYLATE CYCLASE SOLUBLE SUBUNIT BETA-2"/>
    <property type="match status" value="1"/>
</dbReference>
<evidence type="ECO:0000256" key="3">
    <source>
        <dbReference type="ARBA" id="ARBA00022490"/>
    </source>
</evidence>
<keyword evidence="4" id="KW-0547">Nucleotide-binding</keyword>
<evidence type="ECO:0000256" key="8">
    <source>
        <dbReference type="SAM" id="MobiDB-lite"/>
    </source>
</evidence>
<dbReference type="GO" id="GO:0070482">
    <property type="term" value="P:response to oxygen levels"/>
    <property type="evidence" value="ECO:0007669"/>
    <property type="project" value="TreeGrafter"/>
</dbReference>
<dbReference type="GO" id="GO:0019934">
    <property type="term" value="P:cGMP-mediated signaling"/>
    <property type="evidence" value="ECO:0007669"/>
    <property type="project" value="TreeGrafter"/>
</dbReference>
<dbReference type="FunFam" id="3.30.70.1230:FF:000007">
    <property type="entry name" value="Guanylate cyclase soluble subunit alpha-3"/>
    <property type="match status" value="1"/>
</dbReference>
<comment type="caution">
    <text evidence="10">The sequence shown here is derived from an EMBL/GenBank/DDBJ whole genome shotgun (WGS) entry which is preliminary data.</text>
</comment>
<keyword evidence="6" id="KW-0456">Lyase</keyword>
<evidence type="ECO:0000313" key="10">
    <source>
        <dbReference type="EMBL" id="KAJ6224218.1"/>
    </source>
</evidence>
<comment type="subcellular location">
    <subcellularLocation>
        <location evidence="1">Cytoplasm</location>
    </subcellularLocation>
</comment>
<accession>A0A9Q0MFK9</accession>